<feature type="region of interest" description="Disordered" evidence="1">
    <location>
        <begin position="1"/>
        <end position="31"/>
    </location>
</feature>
<dbReference type="EMBL" id="FTPL01000001">
    <property type="protein sequence ID" value="SIT66102.1"/>
    <property type="molecule type" value="Genomic_DNA"/>
</dbReference>
<dbReference type="Proteomes" id="UP000187550">
    <property type="component" value="Unassembled WGS sequence"/>
</dbReference>
<evidence type="ECO:0000313" key="3">
    <source>
        <dbReference type="Proteomes" id="UP000187550"/>
    </source>
</evidence>
<dbReference type="OrthoDB" id="2449993at2"/>
<dbReference type="RefSeq" id="WP_076756353.1">
    <property type="nucleotide sequence ID" value="NZ_FTPL01000001.1"/>
</dbReference>
<proteinExistence type="predicted"/>
<gene>
    <name evidence="2" type="ORF">SAMN05428946_0018</name>
</gene>
<evidence type="ECO:0000256" key="1">
    <source>
        <dbReference type="SAM" id="MobiDB-lite"/>
    </source>
</evidence>
<organism evidence="2 3">
    <name type="scientific">Edaphobacillus lindanitolerans</name>
    <dbReference type="NCBI Taxonomy" id="550447"/>
    <lineage>
        <taxon>Bacteria</taxon>
        <taxon>Bacillati</taxon>
        <taxon>Bacillota</taxon>
        <taxon>Bacilli</taxon>
        <taxon>Bacillales</taxon>
        <taxon>Bacillaceae</taxon>
        <taxon>Edaphobacillus</taxon>
    </lineage>
</organism>
<evidence type="ECO:0000313" key="2">
    <source>
        <dbReference type="EMBL" id="SIT66102.1"/>
    </source>
</evidence>
<name>A0A1U7PKE5_9BACI</name>
<dbReference type="AlphaFoldDB" id="A0A1U7PKE5"/>
<keyword evidence="3" id="KW-1185">Reference proteome</keyword>
<reference evidence="3" key="1">
    <citation type="submission" date="2017-01" db="EMBL/GenBank/DDBJ databases">
        <authorList>
            <person name="Varghese N."/>
            <person name="Submissions S."/>
        </authorList>
    </citation>
    <scope>NUCLEOTIDE SEQUENCE [LARGE SCALE GENOMIC DNA]</scope>
    <source>
        <strain evidence="3">MNA4</strain>
    </source>
</reference>
<accession>A0A1U7PKE5</accession>
<sequence length="211" mass="23866">MNERLPSSYHSIQREGTAGVRQSDNKKQWGEKGKVEEKIRFIIRRVLKRTGFGLEIKVDRCGTNMTYDFIHDYVTFDPDRIVQAVSEQKVPVDLDAYVTAITLHELGHAIDRNALLDSVARSIEVFNSKRGIPVQAQYRDPAILQMLIGEEERNLVFEKTAWENAEMLNAMHRFVEPAKFNPIAAQSLGTYEKKLAGLVGKMTELNGSATA</sequence>
<protein>
    <submittedName>
        <fullName evidence="2">Uncharacterized protein</fullName>
    </submittedName>
</protein>